<name>A0A9P5T9T2_9AGAM</name>
<keyword evidence="1" id="KW-0812">Transmembrane</keyword>
<accession>A0A9P5T9T2</accession>
<reference evidence="2" key="2">
    <citation type="journal article" date="2020" name="Nat. Commun.">
        <title>Large-scale genome sequencing of mycorrhizal fungi provides insights into the early evolution of symbiotic traits.</title>
        <authorList>
            <person name="Miyauchi S."/>
            <person name="Kiss E."/>
            <person name="Kuo A."/>
            <person name="Drula E."/>
            <person name="Kohler A."/>
            <person name="Sanchez-Garcia M."/>
            <person name="Morin E."/>
            <person name="Andreopoulos B."/>
            <person name="Barry K.W."/>
            <person name="Bonito G."/>
            <person name="Buee M."/>
            <person name="Carver A."/>
            <person name="Chen C."/>
            <person name="Cichocki N."/>
            <person name="Clum A."/>
            <person name="Culley D."/>
            <person name="Crous P.W."/>
            <person name="Fauchery L."/>
            <person name="Girlanda M."/>
            <person name="Hayes R.D."/>
            <person name="Keri Z."/>
            <person name="LaButti K."/>
            <person name="Lipzen A."/>
            <person name="Lombard V."/>
            <person name="Magnuson J."/>
            <person name="Maillard F."/>
            <person name="Murat C."/>
            <person name="Nolan M."/>
            <person name="Ohm R.A."/>
            <person name="Pangilinan J."/>
            <person name="Pereira M.F."/>
            <person name="Perotto S."/>
            <person name="Peter M."/>
            <person name="Pfister S."/>
            <person name="Riley R."/>
            <person name="Sitrit Y."/>
            <person name="Stielow J.B."/>
            <person name="Szollosi G."/>
            <person name="Zifcakova L."/>
            <person name="Stursova M."/>
            <person name="Spatafora J.W."/>
            <person name="Tedersoo L."/>
            <person name="Vaario L.M."/>
            <person name="Yamada A."/>
            <person name="Yan M."/>
            <person name="Wang P."/>
            <person name="Xu J."/>
            <person name="Bruns T."/>
            <person name="Baldrian P."/>
            <person name="Vilgalys R."/>
            <person name="Dunand C."/>
            <person name="Henrissat B."/>
            <person name="Grigoriev I.V."/>
            <person name="Hibbett D."/>
            <person name="Nagy L.G."/>
            <person name="Martin F.M."/>
        </authorList>
    </citation>
    <scope>NUCLEOTIDE SEQUENCE</scope>
    <source>
        <strain evidence="2">Prilba</strain>
    </source>
</reference>
<dbReference type="Proteomes" id="UP000759537">
    <property type="component" value="Unassembled WGS sequence"/>
</dbReference>
<protein>
    <submittedName>
        <fullName evidence="2">Uncharacterized protein</fullName>
    </submittedName>
</protein>
<feature type="transmembrane region" description="Helical" evidence="1">
    <location>
        <begin position="41"/>
        <end position="59"/>
    </location>
</feature>
<sequence length="71" mass="7765">MFSMHSPPLLVRVLVSLVSIDYLLGIRDPIVTQVFSPANAVFSGVGVLLLVSITLDLSAPARIHHRHLRAH</sequence>
<gene>
    <name evidence="2" type="ORF">DFH94DRAFT_743435</name>
</gene>
<comment type="caution">
    <text evidence="2">The sequence shown here is derived from an EMBL/GenBank/DDBJ whole genome shotgun (WGS) entry which is preliminary data.</text>
</comment>
<keyword evidence="3" id="KW-1185">Reference proteome</keyword>
<dbReference type="EMBL" id="WHVB01000008">
    <property type="protein sequence ID" value="KAF8480482.1"/>
    <property type="molecule type" value="Genomic_DNA"/>
</dbReference>
<evidence type="ECO:0000313" key="2">
    <source>
        <dbReference type="EMBL" id="KAF8480482.1"/>
    </source>
</evidence>
<organism evidence="2 3">
    <name type="scientific">Russula ochroleuca</name>
    <dbReference type="NCBI Taxonomy" id="152965"/>
    <lineage>
        <taxon>Eukaryota</taxon>
        <taxon>Fungi</taxon>
        <taxon>Dikarya</taxon>
        <taxon>Basidiomycota</taxon>
        <taxon>Agaricomycotina</taxon>
        <taxon>Agaricomycetes</taxon>
        <taxon>Russulales</taxon>
        <taxon>Russulaceae</taxon>
        <taxon>Russula</taxon>
    </lineage>
</organism>
<proteinExistence type="predicted"/>
<reference evidence="2" key="1">
    <citation type="submission" date="2019-10" db="EMBL/GenBank/DDBJ databases">
        <authorList>
            <consortium name="DOE Joint Genome Institute"/>
            <person name="Kuo A."/>
            <person name="Miyauchi S."/>
            <person name="Kiss E."/>
            <person name="Drula E."/>
            <person name="Kohler A."/>
            <person name="Sanchez-Garcia M."/>
            <person name="Andreopoulos B."/>
            <person name="Barry K.W."/>
            <person name="Bonito G."/>
            <person name="Buee M."/>
            <person name="Carver A."/>
            <person name="Chen C."/>
            <person name="Cichocki N."/>
            <person name="Clum A."/>
            <person name="Culley D."/>
            <person name="Crous P.W."/>
            <person name="Fauchery L."/>
            <person name="Girlanda M."/>
            <person name="Hayes R."/>
            <person name="Keri Z."/>
            <person name="LaButti K."/>
            <person name="Lipzen A."/>
            <person name="Lombard V."/>
            <person name="Magnuson J."/>
            <person name="Maillard F."/>
            <person name="Morin E."/>
            <person name="Murat C."/>
            <person name="Nolan M."/>
            <person name="Ohm R."/>
            <person name="Pangilinan J."/>
            <person name="Pereira M."/>
            <person name="Perotto S."/>
            <person name="Peter M."/>
            <person name="Riley R."/>
            <person name="Sitrit Y."/>
            <person name="Stielow B."/>
            <person name="Szollosi G."/>
            <person name="Zifcakova L."/>
            <person name="Stursova M."/>
            <person name="Spatafora J.W."/>
            <person name="Tedersoo L."/>
            <person name="Vaario L.-M."/>
            <person name="Yamada A."/>
            <person name="Yan M."/>
            <person name="Wang P."/>
            <person name="Xu J."/>
            <person name="Bruns T."/>
            <person name="Baldrian P."/>
            <person name="Vilgalys R."/>
            <person name="Henrissat B."/>
            <person name="Grigoriev I.V."/>
            <person name="Hibbett D."/>
            <person name="Nagy L.G."/>
            <person name="Martin F.M."/>
        </authorList>
    </citation>
    <scope>NUCLEOTIDE SEQUENCE</scope>
    <source>
        <strain evidence="2">Prilba</strain>
    </source>
</reference>
<evidence type="ECO:0000313" key="3">
    <source>
        <dbReference type="Proteomes" id="UP000759537"/>
    </source>
</evidence>
<keyword evidence="1" id="KW-0472">Membrane</keyword>
<dbReference type="AlphaFoldDB" id="A0A9P5T9T2"/>
<keyword evidence="1" id="KW-1133">Transmembrane helix</keyword>
<evidence type="ECO:0000256" key="1">
    <source>
        <dbReference type="SAM" id="Phobius"/>
    </source>
</evidence>